<organism evidence="2 3">
    <name type="scientific">Halocynthiibacter halioticoli</name>
    <dbReference type="NCBI Taxonomy" id="2986804"/>
    <lineage>
        <taxon>Bacteria</taxon>
        <taxon>Pseudomonadati</taxon>
        <taxon>Pseudomonadota</taxon>
        <taxon>Alphaproteobacteria</taxon>
        <taxon>Rhodobacterales</taxon>
        <taxon>Paracoccaceae</taxon>
        <taxon>Halocynthiibacter</taxon>
    </lineage>
</organism>
<evidence type="ECO:0000259" key="1">
    <source>
        <dbReference type="PROSITE" id="PS50887"/>
    </source>
</evidence>
<reference evidence="2" key="1">
    <citation type="submission" date="2022-10" db="EMBL/GenBank/DDBJ databases">
        <authorList>
            <person name="Yue Y."/>
        </authorList>
    </citation>
    <scope>NUCLEOTIDE SEQUENCE</scope>
    <source>
        <strain evidence="2">Z654</strain>
    </source>
</reference>
<dbReference type="InterPro" id="IPR052163">
    <property type="entry name" value="DGC-Regulatory_Protein"/>
</dbReference>
<protein>
    <submittedName>
        <fullName evidence="2">Diguanylate cyclase</fullName>
        <ecNumber evidence="2">2.7.7.65</ecNumber>
    </submittedName>
</protein>
<dbReference type="InterPro" id="IPR000160">
    <property type="entry name" value="GGDEF_dom"/>
</dbReference>
<dbReference type="InterPro" id="IPR029787">
    <property type="entry name" value="Nucleotide_cyclase"/>
</dbReference>
<sequence>MMGKIELAFEQCNTLMPLFVYVSESGLIQSAGDTFLKLFPHEVIGAKFFEVLEVSRPKSVCCTQNLRELVGLKLHFRCRKDSSTQFTGLVVPAADGMGMLVNLSFGISVMDAVRNYDLTSGDFSPTDLAIEMLYLVEAKGLAMAEVFALNERLQSEKEAAEEQAATDGLTGLNNRRSLELHLSYLIENRVPFALANMDLDYFKKVNDSFGHAAGDHVLIRVADILREETRADDILARVGGDEFILLFKGLVNRDRLSELAARLIRRIQEPIVFEGNSCNISCSLGSTLTDLYRAPTIREMLRDADAALYASKAKGRACHTLFSAEADRV</sequence>
<dbReference type="EC" id="2.7.7.65" evidence="2"/>
<evidence type="ECO:0000313" key="3">
    <source>
        <dbReference type="Proteomes" id="UP001208041"/>
    </source>
</evidence>
<dbReference type="NCBIfam" id="TIGR00254">
    <property type="entry name" value="GGDEF"/>
    <property type="match status" value="1"/>
</dbReference>
<dbReference type="CDD" id="cd01949">
    <property type="entry name" value="GGDEF"/>
    <property type="match status" value="1"/>
</dbReference>
<feature type="domain" description="GGDEF" evidence="1">
    <location>
        <begin position="190"/>
        <end position="324"/>
    </location>
</feature>
<keyword evidence="2" id="KW-0808">Transferase</keyword>
<name>A0AAE3LRY6_9RHOB</name>
<dbReference type="PANTHER" id="PTHR46663">
    <property type="entry name" value="DIGUANYLATE CYCLASE DGCT-RELATED"/>
    <property type="match status" value="1"/>
</dbReference>
<dbReference type="InterPro" id="IPR043128">
    <property type="entry name" value="Rev_trsase/Diguanyl_cyclase"/>
</dbReference>
<dbReference type="RefSeq" id="WP_263953819.1">
    <property type="nucleotide sequence ID" value="NZ_JAOYFC010000002.1"/>
</dbReference>
<dbReference type="EMBL" id="JAOYFC010000002">
    <property type="protein sequence ID" value="MCV6824969.1"/>
    <property type="molecule type" value="Genomic_DNA"/>
</dbReference>
<keyword evidence="3" id="KW-1185">Reference proteome</keyword>
<dbReference type="SUPFAM" id="SSF55073">
    <property type="entry name" value="Nucleotide cyclase"/>
    <property type="match status" value="1"/>
</dbReference>
<accession>A0AAE3LRY6</accession>
<comment type="caution">
    <text evidence="2">The sequence shown here is derived from an EMBL/GenBank/DDBJ whole genome shotgun (WGS) entry which is preliminary data.</text>
</comment>
<dbReference type="AlphaFoldDB" id="A0AAE3LRY6"/>
<dbReference type="Proteomes" id="UP001208041">
    <property type="component" value="Unassembled WGS sequence"/>
</dbReference>
<keyword evidence="2" id="KW-0548">Nucleotidyltransferase</keyword>
<gene>
    <name evidence="2" type="ORF">OH136_10420</name>
</gene>
<dbReference type="GO" id="GO:0052621">
    <property type="term" value="F:diguanylate cyclase activity"/>
    <property type="evidence" value="ECO:0007669"/>
    <property type="project" value="UniProtKB-EC"/>
</dbReference>
<dbReference type="PROSITE" id="PS50887">
    <property type="entry name" value="GGDEF"/>
    <property type="match status" value="1"/>
</dbReference>
<dbReference type="SMART" id="SM00267">
    <property type="entry name" value="GGDEF"/>
    <property type="match status" value="1"/>
</dbReference>
<evidence type="ECO:0000313" key="2">
    <source>
        <dbReference type="EMBL" id="MCV6824969.1"/>
    </source>
</evidence>
<dbReference type="Pfam" id="PF00990">
    <property type="entry name" value="GGDEF"/>
    <property type="match status" value="1"/>
</dbReference>
<dbReference type="PANTHER" id="PTHR46663:SF4">
    <property type="entry name" value="DIGUANYLATE CYCLASE DGCT-RELATED"/>
    <property type="match status" value="1"/>
</dbReference>
<proteinExistence type="predicted"/>
<dbReference type="Gene3D" id="3.30.70.270">
    <property type="match status" value="1"/>
</dbReference>